<feature type="domain" description="HAMP" evidence="14">
    <location>
        <begin position="325"/>
        <end position="379"/>
    </location>
</feature>
<dbReference type="Gene3D" id="3.30.565.10">
    <property type="entry name" value="Histidine kinase-like ATPase, C-terminal domain"/>
    <property type="match status" value="1"/>
</dbReference>
<keyword evidence="4" id="KW-1003">Cell membrane</keyword>
<dbReference type="RefSeq" id="WP_378050029.1">
    <property type="nucleotide sequence ID" value="NZ_JBHMDN010000023.1"/>
</dbReference>
<evidence type="ECO:0000256" key="12">
    <source>
        <dbReference type="SAM" id="Phobius"/>
    </source>
</evidence>
<reference evidence="16" key="1">
    <citation type="journal article" date="2019" name="Int. J. Syst. Evol. Microbiol.">
        <title>The Global Catalogue of Microorganisms (GCM) 10K type strain sequencing project: providing services to taxonomists for standard genome sequencing and annotation.</title>
        <authorList>
            <consortium name="The Broad Institute Genomics Platform"/>
            <consortium name="The Broad Institute Genome Sequencing Center for Infectious Disease"/>
            <person name="Wu L."/>
            <person name="Ma J."/>
        </authorList>
    </citation>
    <scope>NUCLEOTIDE SEQUENCE [LARGE SCALE GENOMIC DNA]</scope>
    <source>
        <strain evidence="16">KCTC 12907</strain>
    </source>
</reference>
<evidence type="ECO:0000313" key="15">
    <source>
        <dbReference type="EMBL" id="MFC7148442.1"/>
    </source>
</evidence>
<dbReference type="InterPro" id="IPR003660">
    <property type="entry name" value="HAMP_dom"/>
</dbReference>
<dbReference type="InterPro" id="IPR036890">
    <property type="entry name" value="HATPase_C_sf"/>
</dbReference>
<evidence type="ECO:0000256" key="8">
    <source>
        <dbReference type="ARBA" id="ARBA00022777"/>
    </source>
</evidence>
<dbReference type="Gene3D" id="6.10.340.10">
    <property type="match status" value="1"/>
</dbReference>
<feature type="domain" description="Histidine kinase" evidence="13">
    <location>
        <begin position="322"/>
        <end position="598"/>
    </location>
</feature>
<sequence length="611" mass="70143">MNRLRWSSMNLSQKMLIVFLMLIAIPLSIQGYVTYTDFSRALEQKTIDYVERIVRQINTSLEQKLKEEMQSLSLLPLYNEDVLALLEKYALPEYAGIEPSTEEKNRMFRHIAGSTFYKPEIRGIQIVANNGYIFTNMDPYIVDAFIRYDEEPWYERVRQADGKWVTLPQHKPNYLHDNSPEQYVSIAKLIREPSSTRLLGMIKLDLRAELFRNITANYQAGELGYLVVVNDRHELYYEQNIERPYRMYEQVVRSLPARSIKTRMSMDGEPYLIIANHSEFLGLRVISMIPLNVLLGKSIALRNFTFVIALICLFCSGLLALFFSHRLSKPLKLMRNKMRLVEQGKFNLRVAVPALSDDEIGQLARGFNRMTDEIERLINEVYAIGLKEKEAELAALLSRINPHFIYNTLESINMMAVRHQAYDVSDMVSALGNLLRYSVDKQDRRVTLRDELESLQSYVKIQKIRYGDRLNVIFEVEEELLDVCIPKLLLQPLVENAIYHGLDEHGEGGTVWVTAARFERDILLIVSDDGKGLSGAEIETLKRSLLLPAVSPEGAKRGLALKNINDRMLLMFGKEYAIDIDGSEGQGASFTLTIPYDKGDMKKDEHFAGRG</sequence>
<keyword evidence="11 12" id="KW-0472">Membrane</keyword>
<keyword evidence="5" id="KW-0597">Phosphoprotein</keyword>
<dbReference type="PROSITE" id="PS50885">
    <property type="entry name" value="HAMP"/>
    <property type="match status" value="1"/>
</dbReference>
<gene>
    <name evidence="15" type="ORF">ACFQMJ_07895</name>
</gene>
<dbReference type="InterPro" id="IPR050640">
    <property type="entry name" value="Bact_2-comp_sensor_kinase"/>
</dbReference>
<evidence type="ECO:0000256" key="9">
    <source>
        <dbReference type="ARBA" id="ARBA00022840"/>
    </source>
</evidence>
<dbReference type="Proteomes" id="UP001596378">
    <property type="component" value="Unassembled WGS sequence"/>
</dbReference>
<keyword evidence="12" id="KW-1133">Transmembrane helix</keyword>
<keyword evidence="16" id="KW-1185">Reference proteome</keyword>
<name>A0ABW2F8A2_9BACL</name>
<evidence type="ECO:0000256" key="1">
    <source>
        <dbReference type="ARBA" id="ARBA00000085"/>
    </source>
</evidence>
<organism evidence="15 16">
    <name type="scientific">Cohnella cellulosilytica</name>
    <dbReference type="NCBI Taxonomy" id="986710"/>
    <lineage>
        <taxon>Bacteria</taxon>
        <taxon>Bacillati</taxon>
        <taxon>Bacillota</taxon>
        <taxon>Bacilli</taxon>
        <taxon>Bacillales</taxon>
        <taxon>Paenibacillaceae</taxon>
        <taxon>Cohnella</taxon>
    </lineage>
</organism>
<dbReference type="SUPFAM" id="SSF55874">
    <property type="entry name" value="ATPase domain of HSP90 chaperone/DNA topoisomerase II/histidine kinase"/>
    <property type="match status" value="1"/>
</dbReference>
<dbReference type="CDD" id="cd06225">
    <property type="entry name" value="HAMP"/>
    <property type="match status" value="1"/>
</dbReference>
<dbReference type="EC" id="2.7.13.3" evidence="3"/>
<comment type="caution">
    <text evidence="15">The sequence shown here is derived from an EMBL/GenBank/DDBJ whole genome shotgun (WGS) entry which is preliminary data.</text>
</comment>
<comment type="subcellular location">
    <subcellularLocation>
        <location evidence="2">Cell membrane</location>
        <topology evidence="2">Multi-pass membrane protein</topology>
    </subcellularLocation>
</comment>
<proteinExistence type="predicted"/>
<keyword evidence="12" id="KW-0812">Transmembrane</keyword>
<comment type="catalytic activity">
    <reaction evidence="1">
        <text>ATP + protein L-histidine = ADP + protein N-phospho-L-histidine.</text>
        <dbReference type="EC" id="2.7.13.3"/>
    </reaction>
</comment>
<dbReference type="SMART" id="SM00304">
    <property type="entry name" value="HAMP"/>
    <property type="match status" value="1"/>
</dbReference>
<evidence type="ECO:0000313" key="16">
    <source>
        <dbReference type="Proteomes" id="UP001596378"/>
    </source>
</evidence>
<evidence type="ECO:0000256" key="10">
    <source>
        <dbReference type="ARBA" id="ARBA00023012"/>
    </source>
</evidence>
<protein>
    <recommendedName>
        <fullName evidence="3">histidine kinase</fullName>
        <ecNumber evidence="3">2.7.13.3</ecNumber>
    </recommendedName>
</protein>
<dbReference type="InterPro" id="IPR005467">
    <property type="entry name" value="His_kinase_dom"/>
</dbReference>
<dbReference type="PANTHER" id="PTHR34220:SF7">
    <property type="entry name" value="SENSOR HISTIDINE KINASE YPDA"/>
    <property type="match status" value="1"/>
</dbReference>
<dbReference type="Pfam" id="PF02518">
    <property type="entry name" value="HATPase_c"/>
    <property type="match status" value="1"/>
</dbReference>
<evidence type="ECO:0000256" key="6">
    <source>
        <dbReference type="ARBA" id="ARBA00022679"/>
    </source>
</evidence>
<evidence type="ECO:0000256" key="2">
    <source>
        <dbReference type="ARBA" id="ARBA00004651"/>
    </source>
</evidence>
<dbReference type="GO" id="GO:0004673">
    <property type="term" value="F:protein histidine kinase activity"/>
    <property type="evidence" value="ECO:0007669"/>
    <property type="project" value="UniProtKB-EC"/>
</dbReference>
<accession>A0ABW2F8A2</accession>
<dbReference type="SMART" id="SM00387">
    <property type="entry name" value="HATPase_c"/>
    <property type="match status" value="1"/>
</dbReference>
<evidence type="ECO:0000256" key="3">
    <source>
        <dbReference type="ARBA" id="ARBA00012438"/>
    </source>
</evidence>
<keyword evidence="6 15" id="KW-0808">Transferase</keyword>
<evidence type="ECO:0000256" key="5">
    <source>
        <dbReference type="ARBA" id="ARBA00022553"/>
    </source>
</evidence>
<dbReference type="InterPro" id="IPR003594">
    <property type="entry name" value="HATPase_dom"/>
</dbReference>
<dbReference type="SUPFAM" id="SSF158472">
    <property type="entry name" value="HAMP domain-like"/>
    <property type="match status" value="1"/>
</dbReference>
<dbReference type="PANTHER" id="PTHR34220">
    <property type="entry name" value="SENSOR HISTIDINE KINASE YPDA"/>
    <property type="match status" value="1"/>
</dbReference>
<dbReference type="PROSITE" id="PS50109">
    <property type="entry name" value="HIS_KIN"/>
    <property type="match status" value="1"/>
</dbReference>
<dbReference type="Pfam" id="PF06580">
    <property type="entry name" value="His_kinase"/>
    <property type="match status" value="1"/>
</dbReference>
<keyword evidence="10" id="KW-0902">Two-component regulatory system</keyword>
<dbReference type="EMBL" id="JBHTAI010000004">
    <property type="protein sequence ID" value="MFC7148442.1"/>
    <property type="molecule type" value="Genomic_DNA"/>
</dbReference>
<dbReference type="InterPro" id="IPR010559">
    <property type="entry name" value="Sig_transdc_His_kin_internal"/>
</dbReference>
<evidence type="ECO:0000259" key="13">
    <source>
        <dbReference type="PROSITE" id="PS50109"/>
    </source>
</evidence>
<dbReference type="Pfam" id="PF00672">
    <property type="entry name" value="HAMP"/>
    <property type="match status" value="1"/>
</dbReference>
<evidence type="ECO:0000259" key="14">
    <source>
        <dbReference type="PROSITE" id="PS50885"/>
    </source>
</evidence>
<evidence type="ECO:0000256" key="11">
    <source>
        <dbReference type="ARBA" id="ARBA00023136"/>
    </source>
</evidence>
<keyword evidence="9" id="KW-0067">ATP-binding</keyword>
<evidence type="ECO:0000256" key="4">
    <source>
        <dbReference type="ARBA" id="ARBA00022475"/>
    </source>
</evidence>
<feature type="transmembrane region" description="Helical" evidence="12">
    <location>
        <begin position="304"/>
        <end position="324"/>
    </location>
</feature>
<keyword evidence="8 15" id="KW-0418">Kinase</keyword>
<evidence type="ECO:0000256" key="7">
    <source>
        <dbReference type="ARBA" id="ARBA00022741"/>
    </source>
</evidence>
<keyword evidence="7" id="KW-0547">Nucleotide-binding</keyword>